<organism evidence="4 5">
    <name type="scientific">Xylanimonas ulmi</name>
    <dbReference type="NCBI Taxonomy" id="228973"/>
    <lineage>
        <taxon>Bacteria</taxon>
        <taxon>Bacillati</taxon>
        <taxon>Actinomycetota</taxon>
        <taxon>Actinomycetes</taxon>
        <taxon>Micrococcales</taxon>
        <taxon>Promicromonosporaceae</taxon>
        <taxon>Xylanimonas</taxon>
    </lineage>
</organism>
<keyword evidence="2" id="KW-0472">Membrane</keyword>
<feature type="transmembrane region" description="Helical" evidence="2">
    <location>
        <begin position="433"/>
        <end position="450"/>
    </location>
</feature>
<feature type="compositionally biased region" description="Polar residues" evidence="1">
    <location>
        <begin position="460"/>
        <end position="470"/>
    </location>
</feature>
<keyword evidence="2" id="KW-1133">Transmembrane helix</keyword>
<feature type="transmembrane region" description="Helical" evidence="2">
    <location>
        <begin position="166"/>
        <end position="189"/>
    </location>
</feature>
<evidence type="ECO:0000313" key="4">
    <source>
        <dbReference type="EMBL" id="RZS62792.1"/>
    </source>
</evidence>
<feature type="transmembrane region" description="Helical" evidence="2">
    <location>
        <begin position="356"/>
        <end position="374"/>
    </location>
</feature>
<dbReference type="OrthoDB" id="8206682at2"/>
<feature type="domain" description="Acyltransferase 3" evidence="3">
    <location>
        <begin position="80"/>
        <end position="444"/>
    </location>
</feature>
<feature type="transmembrane region" description="Helical" evidence="2">
    <location>
        <begin position="395"/>
        <end position="413"/>
    </location>
</feature>
<dbReference type="AlphaFoldDB" id="A0A4Q7M7Y7"/>
<feature type="transmembrane region" description="Helical" evidence="2">
    <location>
        <begin position="120"/>
        <end position="145"/>
    </location>
</feature>
<feature type="region of interest" description="Disordered" evidence="1">
    <location>
        <begin position="29"/>
        <end position="75"/>
    </location>
</feature>
<keyword evidence="2" id="KW-0812">Transmembrane</keyword>
<reference evidence="4 5" key="1">
    <citation type="submission" date="2019-02" db="EMBL/GenBank/DDBJ databases">
        <title>Sequencing the genomes of 1000 actinobacteria strains.</title>
        <authorList>
            <person name="Klenk H.-P."/>
        </authorList>
    </citation>
    <scope>NUCLEOTIDE SEQUENCE [LARGE SCALE GENOMIC DNA]</scope>
    <source>
        <strain evidence="4 5">DSM 16932</strain>
    </source>
</reference>
<feature type="transmembrane region" description="Helical" evidence="2">
    <location>
        <begin position="314"/>
        <end position="336"/>
    </location>
</feature>
<name>A0A4Q7M7Y7_9MICO</name>
<accession>A0A4Q7M7Y7</accession>
<comment type="caution">
    <text evidence="4">The sequence shown here is derived from an EMBL/GenBank/DDBJ whole genome shotgun (WGS) entry which is preliminary data.</text>
</comment>
<feature type="transmembrane region" description="Helical" evidence="2">
    <location>
        <begin position="232"/>
        <end position="250"/>
    </location>
</feature>
<evidence type="ECO:0000313" key="5">
    <source>
        <dbReference type="Proteomes" id="UP000293852"/>
    </source>
</evidence>
<dbReference type="EMBL" id="SGWX01000001">
    <property type="protein sequence ID" value="RZS62792.1"/>
    <property type="molecule type" value="Genomic_DNA"/>
</dbReference>
<proteinExistence type="predicted"/>
<protein>
    <submittedName>
        <fullName evidence="4">Fucose 4-O-acetylase-like acetyltransferase</fullName>
    </submittedName>
</protein>
<dbReference type="InterPro" id="IPR002656">
    <property type="entry name" value="Acyl_transf_3_dom"/>
</dbReference>
<dbReference type="Proteomes" id="UP000293852">
    <property type="component" value="Unassembled WGS sequence"/>
</dbReference>
<evidence type="ECO:0000256" key="2">
    <source>
        <dbReference type="SAM" id="Phobius"/>
    </source>
</evidence>
<sequence>MGASPATAPLDTTTLDTTTDNAAVAGLTQPGLNLPGLNPAGLNPHERPLTPGAPVGGRSAAPGTRAAATSARRREPGRDRFVDAVRAVATLGIVALHWLMPEAAWDGQTLWIGNALGHGHAWTLTWVLQTLPLLFFAAGASAGYQHARLARGEGWGRVLGSRLLRVARPVGAFLAAWVVAVAVLLAAGVPDGAVWRLARIAPQLLWFLGVWVALVALAPVLAAAWRRWQGRAVLVVVAAPLAVDLLRFGMGIEGLGWANVLLVWSAPFLLGIAYANPGADSDANPAANPAADPDAYRGAASCAVGFAGTSRARLAVLAVAAVGAMVALVALGPYPASMVGMPGDAISNLSPPTAPVLAQSLAQVALALLARAVLTRWALGRGRRLVDSLARRSMTVYLWHLTAMFAVLGAVMLGLGEQPPVPWSTDWWSTRPVWFGAFGLTLLGLVRVFGRFEARRTPAVRQSASRTTTRVGPRNGGRPGARDDERAPRQRPTPLRTSPPGRS</sequence>
<feature type="compositionally biased region" description="Low complexity" evidence="1">
    <location>
        <begin position="30"/>
        <end position="43"/>
    </location>
</feature>
<dbReference type="RefSeq" id="WP_130416241.1">
    <property type="nucleotide sequence ID" value="NZ_SGWX01000001.1"/>
</dbReference>
<feature type="transmembrane region" description="Helical" evidence="2">
    <location>
        <begin position="81"/>
        <end position="100"/>
    </location>
</feature>
<evidence type="ECO:0000256" key="1">
    <source>
        <dbReference type="SAM" id="MobiDB-lite"/>
    </source>
</evidence>
<gene>
    <name evidence="4" type="ORF">EV386_3145</name>
</gene>
<feature type="compositionally biased region" description="Low complexity" evidence="1">
    <location>
        <begin position="56"/>
        <end position="70"/>
    </location>
</feature>
<feature type="transmembrane region" description="Helical" evidence="2">
    <location>
        <begin position="256"/>
        <end position="275"/>
    </location>
</feature>
<keyword evidence="5" id="KW-1185">Reference proteome</keyword>
<keyword evidence="4" id="KW-0808">Transferase</keyword>
<evidence type="ECO:0000259" key="3">
    <source>
        <dbReference type="Pfam" id="PF01757"/>
    </source>
</evidence>
<feature type="region of interest" description="Disordered" evidence="1">
    <location>
        <begin position="459"/>
        <end position="503"/>
    </location>
</feature>
<dbReference type="GO" id="GO:0016747">
    <property type="term" value="F:acyltransferase activity, transferring groups other than amino-acyl groups"/>
    <property type="evidence" value="ECO:0007669"/>
    <property type="project" value="InterPro"/>
</dbReference>
<dbReference type="Pfam" id="PF01757">
    <property type="entry name" value="Acyl_transf_3"/>
    <property type="match status" value="1"/>
</dbReference>
<feature type="transmembrane region" description="Helical" evidence="2">
    <location>
        <begin position="204"/>
        <end position="225"/>
    </location>
</feature>